<dbReference type="EC" id="4.6.1.2" evidence="3 16"/>
<dbReference type="InterPro" id="IPR001828">
    <property type="entry name" value="ANF_lig-bd_rcpt"/>
</dbReference>
<dbReference type="Pfam" id="PF07714">
    <property type="entry name" value="PK_Tyr_Ser-Thr"/>
    <property type="match status" value="1"/>
</dbReference>
<evidence type="ECO:0000256" key="2">
    <source>
        <dbReference type="ARBA" id="ARBA00004251"/>
    </source>
</evidence>
<feature type="transmembrane region" description="Helical" evidence="17">
    <location>
        <begin position="456"/>
        <end position="479"/>
    </location>
</feature>
<dbReference type="PRINTS" id="PR00255">
    <property type="entry name" value="NATPEPTIDER"/>
</dbReference>
<dbReference type="InterPro" id="IPR001170">
    <property type="entry name" value="ANPR/GUC"/>
</dbReference>
<gene>
    <name evidence="21" type="primary">Necator_chrV.g18018</name>
    <name evidence="21" type="ORF">RB195_013228</name>
</gene>
<feature type="chain" id="PRO_5045048638" description="Guanylate cyclase" evidence="18">
    <location>
        <begin position="18"/>
        <end position="1041"/>
    </location>
</feature>
<keyword evidence="12" id="KW-0325">Glycoprotein</keyword>
<keyword evidence="14 16" id="KW-0141">cGMP biosynthesis</keyword>
<dbReference type="EMBL" id="JAVFWL010000005">
    <property type="protein sequence ID" value="KAK6754094.1"/>
    <property type="molecule type" value="Genomic_DNA"/>
</dbReference>
<dbReference type="SUPFAM" id="SSF55073">
    <property type="entry name" value="Nucleotide cyclase"/>
    <property type="match status" value="1"/>
</dbReference>
<evidence type="ECO:0000256" key="14">
    <source>
        <dbReference type="ARBA" id="ARBA00023293"/>
    </source>
</evidence>
<keyword evidence="11" id="KW-0675">Receptor</keyword>
<sequence length="1041" mass="116771">MWCFIAHLVHIIAISQSKILSVGLLCAYNDESLTGLIGWKTTAGAVAVAWDRIQRDGILPGYDTLNLTWVMGDCVESTDAGALVNWVESGANVVLGPACSGSAMISGTVARYYDLPIVIWGGMFSSDLLNNDEYPTIMASTWSSLNQAKTLTRLFERYQWQEIAVVYYATRSDLVPRCSLIISDLESLIDDNQNMTITYLRQLRNFTNDTFKNVLRSLKEVSRITVVCLESNEARRNLFIAIAEEGMDTDEYVWLLLESRKLGFGETWKSTSATPDGKDNIALKAARKFFVIDSQPLNASAEFAADVKAKMLQPPFNCSDCTTIDPSTSQVGELADALLLYAFTLNKSIAAGISNPKGSELAQFSKGSFEGFSGTVIINENSTRDPVFLVYGLDASDQQIILMKVMEQLNNNSAGVIQDIQPRSVIWAMHGGSPPSNRPQCDYDGSACPPSFVEQYLAITIASVIVPAAIITAAVLFIIRFQRREEQRLNALWQISFITLMKPNVKSTVQSSRSLQSTITTSTKLTIDSKKDTLRHAFYLLGDDSVVCRKHVGRIVLRTADCTLLRKMRTVDHDNLCKFFGLCMDGPQMLSVWRYCARGSLKDVIAKGSLQMDWFFKYSLIRDLCEGIFHLHHSLGAHGWISSGTCLVDERWQVKITFYGMDAIKTIEMREQQGTYSLWLAPEHIRDPLLLPTKEGDIYSFAIVCSEIITKKSAWDLENQDYDLDELVYKIKRGGRSPIRPLLETEDEYNSSLSLLIKDCWSEEVDMRPSCDQVKSLIKSMNHNKSSNLMDHVFNVLEQYASNLEDEVQARMKELTEEKKKSDILLYRMLPRQVAERLKLGQPVEPETFDCVTLFFSDVVSFTTLASRCTPLQVVNLLNDLYTLFDAIIDEHDVYKVETIGDGYLCVSGLPHRNGNEHAKEVAEMSFELLRSIRSFRIPHLPNEKINIRVGLHTGSVVTGVVGITMPRYCLFGDAVNIASRMESNGKPGRVHISTDTMKFLTEVIGGYKTEPRGEVIVKGKGALETHWLLTPEEQEQTFIE</sequence>
<accession>A0ABR1DUK1</accession>
<dbReference type="CDD" id="cd06352">
    <property type="entry name" value="PBP1_NPR_GC-like"/>
    <property type="match status" value="1"/>
</dbReference>
<dbReference type="CDD" id="cd07302">
    <property type="entry name" value="CHD"/>
    <property type="match status" value="1"/>
</dbReference>
<evidence type="ECO:0000256" key="8">
    <source>
        <dbReference type="ARBA" id="ARBA00022989"/>
    </source>
</evidence>
<dbReference type="Gene3D" id="3.40.50.2300">
    <property type="match status" value="2"/>
</dbReference>
<evidence type="ECO:0000256" key="7">
    <source>
        <dbReference type="ARBA" id="ARBA00022741"/>
    </source>
</evidence>
<feature type="domain" description="Guanylate cyclase" evidence="20">
    <location>
        <begin position="853"/>
        <end position="983"/>
    </location>
</feature>
<dbReference type="InterPro" id="IPR028082">
    <property type="entry name" value="Peripla_BP_I"/>
</dbReference>
<evidence type="ECO:0000256" key="4">
    <source>
        <dbReference type="ARBA" id="ARBA00022475"/>
    </source>
</evidence>
<evidence type="ECO:0000256" key="18">
    <source>
        <dbReference type="SAM" id="SignalP"/>
    </source>
</evidence>
<dbReference type="Proteomes" id="UP001303046">
    <property type="component" value="Unassembled WGS sequence"/>
</dbReference>
<evidence type="ECO:0000256" key="3">
    <source>
        <dbReference type="ARBA" id="ARBA00012202"/>
    </source>
</evidence>
<dbReference type="SMART" id="SM00044">
    <property type="entry name" value="CYCc"/>
    <property type="match status" value="1"/>
</dbReference>
<dbReference type="InterPro" id="IPR001245">
    <property type="entry name" value="Ser-Thr/Tyr_kinase_cat_dom"/>
</dbReference>
<proteinExistence type="inferred from homology"/>
<evidence type="ECO:0000256" key="10">
    <source>
        <dbReference type="ARBA" id="ARBA00023136"/>
    </source>
</evidence>
<comment type="similarity">
    <text evidence="15">Belongs to the adenylyl cyclase class-4/guanylyl cyclase family.</text>
</comment>
<dbReference type="InterPro" id="IPR011645">
    <property type="entry name" value="HNOB_dom_associated"/>
</dbReference>
<evidence type="ECO:0000256" key="11">
    <source>
        <dbReference type="ARBA" id="ARBA00023170"/>
    </source>
</evidence>
<comment type="subcellular location">
    <subcellularLocation>
        <location evidence="2">Cell membrane</location>
        <topology evidence="2">Single-pass type I membrane protein</topology>
    </subcellularLocation>
</comment>
<feature type="signal peptide" evidence="18">
    <location>
        <begin position="1"/>
        <end position="17"/>
    </location>
</feature>
<keyword evidence="7" id="KW-0547">Nucleotide-binding</keyword>
<dbReference type="PROSITE" id="PS00452">
    <property type="entry name" value="GUANYLATE_CYCLASE_1"/>
    <property type="match status" value="1"/>
</dbReference>
<dbReference type="InterPro" id="IPR001054">
    <property type="entry name" value="A/G_cyclase"/>
</dbReference>
<protein>
    <recommendedName>
        <fullName evidence="3 16">Guanylate cyclase</fullName>
        <ecNumber evidence="3 16">4.6.1.2</ecNumber>
    </recommendedName>
</protein>
<dbReference type="SUPFAM" id="SSF53822">
    <property type="entry name" value="Periplasmic binding protein-like I"/>
    <property type="match status" value="1"/>
</dbReference>
<evidence type="ECO:0000256" key="1">
    <source>
        <dbReference type="ARBA" id="ARBA00001436"/>
    </source>
</evidence>
<dbReference type="Gene3D" id="3.30.70.1230">
    <property type="entry name" value="Nucleotide cyclase"/>
    <property type="match status" value="1"/>
</dbReference>
<dbReference type="InterPro" id="IPR029787">
    <property type="entry name" value="Nucleotide_cyclase"/>
</dbReference>
<keyword evidence="22" id="KW-1185">Reference proteome</keyword>
<evidence type="ECO:0000313" key="22">
    <source>
        <dbReference type="Proteomes" id="UP001303046"/>
    </source>
</evidence>
<keyword evidence="5 17" id="KW-0812">Transmembrane</keyword>
<dbReference type="InterPro" id="IPR000719">
    <property type="entry name" value="Prot_kinase_dom"/>
</dbReference>
<evidence type="ECO:0000256" key="17">
    <source>
        <dbReference type="SAM" id="Phobius"/>
    </source>
</evidence>
<comment type="caution">
    <text evidence="21">The sequence shown here is derived from an EMBL/GenBank/DDBJ whole genome shotgun (WGS) entry which is preliminary data.</text>
</comment>
<dbReference type="PANTHER" id="PTHR11920">
    <property type="entry name" value="GUANYLYL CYCLASE"/>
    <property type="match status" value="1"/>
</dbReference>
<keyword evidence="4" id="KW-1003">Cell membrane</keyword>
<comment type="catalytic activity">
    <reaction evidence="1 16">
        <text>GTP = 3',5'-cyclic GMP + diphosphate</text>
        <dbReference type="Rhea" id="RHEA:13665"/>
        <dbReference type="ChEBI" id="CHEBI:33019"/>
        <dbReference type="ChEBI" id="CHEBI:37565"/>
        <dbReference type="ChEBI" id="CHEBI:57746"/>
        <dbReference type="EC" id="4.6.1.2"/>
    </reaction>
</comment>
<dbReference type="Pfam" id="PF00211">
    <property type="entry name" value="Guanylate_cyc"/>
    <property type="match status" value="1"/>
</dbReference>
<name>A0ABR1DUK1_NECAM</name>
<evidence type="ECO:0000256" key="5">
    <source>
        <dbReference type="ARBA" id="ARBA00022692"/>
    </source>
</evidence>
<evidence type="ECO:0000259" key="20">
    <source>
        <dbReference type="PROSITE" id="PS50125"/>
    </source>
</evidence>
<dbReference type="InterPro" id="IPR011009">
    <property type="entry name" value="Kinase-like_dom_sf"/>
</dbReference>
<dbReference type="SUPFAM" id="SSF56112">
    <property type="entry name" value="Protein kinase-like (PK-like)"/>
    <property type="match status" value="1"/>
</dbReference>
<evidence type="ECO:0000256" key="12">
    <source>
        <dbReference type="ARBA" id="ARBA00023180"/>
    </source>
</evidence>
<evidence type="ECO:0000313" key="21">
    <source>
        <dbReference type="EMBL" id="KAK6754094.1"/>
    </source>
</evidence>
<keyword evidence="6 18" id="KW-0732">Signal</keyword>
<evidence type="ECO:0000256" key="15">
    <source>
        <dbReference type="RuleBase" id="RU000405"/>
    </source>
</evidence>
<dbReference type="PROSITE" id="PS50125">
    <property type="entry name" value="GUANYLATE_CYCLASE_2"/>
    <property type="match status" value="1"/>
</dbReference>
<dbReference type="InterPro" id="IPR018297">
    <property type="entry name" value="A/G_cyclase_CS"/>
</dbReference>
<evidence type="ECO:0000256" key="16">
    <source>
        <dbReference type="RuleBase" id="RU003431"/>
    </source>
</evidence>
<dbReference type="InterPro" id="IPR050401">
    <property type="entry name" value="Cyclic_nucleotide_synthase"/>
</dbReference>
<keyword evidence="8 17" id="KW-1133">Transmembrane helix</keyword>
<reference evidence="21 22" key="1">
    <citation type="submission" date="2023-08" db="EMBL/GenBank/DDBJ databases">
        <title>A Necator americanus chromosomal reference genome.</title>
        <authorList>
            <person name="Ilik V."/>
            <person name="Petrzelkova K.J."/>
            <person name="Pardy F."/>
            <person name="Fuh T."/>
            <person name="Niatou-Singa F.S."/>
            <person name="Gouil Q."/>
            <person name="Baker L."/>
            <person name="Ritchie M.E."/>
            <person name="Jex A.R."/>
            <person name="Gazzola D."/>
            <person name="Li H."/>
            <person name="Toshio Fujiwara R."/>
            <person name="Zhan B."/>
            <person name="Aroian R.V."/>
            <person name="Pafco B."/>
            <person name="Schwarz E.M."/>
        </authorList>
    </citation>
    <scope>NUCLEOTIDE SEQUENCE [LARGE SCALE GENOMIC DNA]</scope>
    <source>
        <strain evidence="21 22">Aroian</strain>
        <tissue evidence="21">Whole animal</tissue>
    </source>
</reference>
<keyword evidence="10 17" id="KW-0472">Membrane</keyword>
<organism evidence="21 22">
    <name type="scientific">Necator americanus</name>
    <name type="common">Human hookworm</name>
    <dbReference type="NCBI Taxonomy" id="51031"/>
    <lineage>
        <taxon>Eukaryota</taxon>
        <taxon>Metazoa</taxon>
        <taxon>Ecdysozoa</taxon>
        <taxon>Nematoda</taxon>
        <taxon>Chromadorea</taxon>
        <taxon>Rhabditida</taxon>
        <taxon>Rhabditina</taxon>
        <taxon>Rhabditomorpha</taxon>
        <taxon>Strongyloidea</taxon>
        <taxon>Ancylostomatidae</taxon>
        <taxon>Bunostominae</taxon>
        <taxon>Necator</taxon>
    </lineage>
</organism>
<evidence type="ECO:0000259" key="19">
    <source>
        <dbReference type="PROSITE" id="PS50011"/>
    </source>
</evidence>
<keyword evidence="9" id="KW-0342">GTP-binding</keyword>
<dbReference type="PANTHER" id="PTHR11920:SF493">
    <property type="entry name" value="RECEPTOR-TYPE GUANYLATE CYCLASE GCY-22"/>
    <property type="match status" value="1"/>
</dbReference>
<keyword evidence="13 15" id="KW-0456">Lyase</keyword>
<evidence type="ECO:0000256" key="9">
    <source>
        <dbReference type="ARBA" id="ARBA00023134"/>
    </source>
</evidence>
<evidence type="ECO:0000256" key="13">
    <source>
        <dbReference type="ARBA" id="ARBA00023239"/>
    </source>
</evidence>
<dbReference type="PROSITE" id="PS50011">
    <property type="entry name" value="PROTEIN_KINASE_DOM"/>
    <property type="match status" value="1"/>
</dbReference>
<evidence type="ECO:0000256" key="6">
    <source>
        <dbReference type="ARBA" id="ARBA00022729"/>
    </source>
</evidence>
<feature type="domain" description="Protein kinase" evidence="19">
    <location>
        <begin position="495"/>
        <end position="795"/>
    </location>
</feature>
<dbReference type="Pfam" id="PF01094">
    <property type="entry name" value="ANF_receptor"/>
    <property type="match status" value="1"/>
</dbReference>
<dbReference type="Pfam" id="PF07701">
    <property type="entry name" value="HNOBA"/>
    <property type="match status" value="1"/>
</dbReference>
<dbReference type="Gene3D" id="1.10.510.10">
    <property type="entry name" value="Transferase(Phosphotransferase) domain 1"/>
    <property type="match status" value="1"/>
</dbReference>